<sequence>MRRLLSKFVADQSGATSIEYALIATGISIVILSAVQLIGTNLNAKYVSVESALK</sequence>
<evidence type="ECO:0000313" key="2">
    <source>
        <dbReference type="EMBL" id="MBB5047812.1"/>
    </source>
</evidence>
<dbReference type="EMBL" id="JACHIH010000014">
    <property type="protein sequence ID" value="MBB5047812.1"/>
    <property type="molecule type" value="Genomic_DNA"/>
</dbReference>
<keyword evidence="1" id="KW-0472">Membrane</keyword>
<dbReference type="AlphaFoldDB" id="A0A7W7Z4E4"/>
<keyword evidence="3" id="KW-1185">Reference proteome</keyword>
<dbReference type="Proteomes" id="UP000542353">
    <property type="component" value="Unassembled WGS sequence"/>
</dbReference>
<protein>
    <submittedName>
        <fullName evidence="2">Pilus assembly protein Flp/PilA</fullName>
    </submittedName>
</protein>
<organism evidence="2 3">
    <name type="scientific">Rhodopseudomonas rhenobacensis</name>
    <dbReference type="NCBI Taxonomy" id="87461"/>
    <lineage>
        <taxon>Bacteria</taxon>
        <taxon>Pseudomonadati</taxon>
        <taxon>Pseudomonadota</taxon>
        <taxon>Alphaproteobacteria</taxon>
        <taxon>Hyphomicrobiales</taxon>
        <taxon>Nitrobacteraceae</taxon>
        <taxon>Rhodopseudomonas</taxon>
    </lineage>
</organism>
<keyword evidence="1" id="KW-0812">Transmembrane</keyword>
<reference evidence="2 3" key="1">
    <citation type="submission" date="2020-08" db="EMBL/GenBank/DDBJ databases">
        <title>Genomic Encyclopedia of Type Strains, Phase IV (KMG-IV): sequencing the most valuable type-strain genomes for metagenomic binning, comparative biology and taxonomic classification.</title>
        <authorList>
            <person name="Goeker M."/>
        </authorList>
    </citation>
    <scope>NUCLEOTIDE SEQUENCE [LARGE SCALE GENOMIC DNA]</scope>
    <source>
        <strain evidence="2 3">DSM 12706</strain>
    </source>
</reference>
<dbReference type="InterPro" id="IPR007047">
    <property type="entry name" value="Flp_Fap"/>
</dbReference>
<dbReference type="RefSeq" id="WP_184258000.1">
    <property type="nucleotide sequence ID" value="NZ_JACHIH010000014.1"/>
</dbReference>
<proteinExistence type="predicted"/>
<accession>A0A7W7Z4E4</accession>
<comment type="caution">
    <text evidence="2">The sequence shown here is derived from an EMBL/GenBank/DDBJ whole genome shotgun (WGS) entry which is preliminary data.</text>
</comment>
<evidence type="ECO:0000256" key="1">
    <source>
        <dbReference type="SAM" id="Phobius"/>
    </source>
</evidence>
<keyword evidence="1" id="KW-1133">Transmembrane helix</keyword>
<dbReference type="Pfam" id="PF04964">
    <property type="entry name" value="Flp_Fap"/>
    <property type="match status" value="1"/>
</dbReference>
<gene>
    <name evidence="2" type="ORF">HNR60_002569</name>
</gene>
<evidence type="ECO:0000313" key="3">
    <source>
        <dbReference type="Proteomes" id="UP000542353"/>
    </source>
</evidence>
<feature type="transmembrane region" description="Helical" evidence="1">
    <location>
        <begin position="20"/>
        <end position="39"/>
    </location>
</feature>
<name>A0A7W7Z4E4_9BRAD</name>